<dbReference type="Proteomes" id="UP001150925">
    <property type="component" value="Unassembled WGS sequence"/>
</dbReference>
<evidence type="ECO:0000313" key="1">
    <source>
        <dbReference type="EMBL" id="KAJ1969395.1"/>
    </source>
</evidence>
<dbReference type="InterPro" id="IPR007832">
    <property type="entry name" value="RNA_pol_Rpc34"/>
</dbReference>
<keyword evidence="2" id="KW-1185">Reference proteome</keyword>
<dbReference type="SUPFAM" id="SSF46785">
    <property type="entry name" value="Winged helix' DNA-binding domain"/>
    <property type="match status" value="1"/>
</dbReference>
<organism evidence="1 2">
    <name type="scientific">Dispira parvispora</name>
    <dbReference type="NCBI Taxonomy" id="1520584"/>
    <lineage>
        <taxon>Eukaryota</taxon>
        <taxon>Fungi</taxon>
        <taxon>Fungi incertae sedis</taxon>
        <taxon>Zoopagomycota</taxon>
        <taxon>Kickxellomycotina</taxon>
        <taxon>Dimargaritomycetes</taxon>
        <taxon>Dimargaritales</taxon>
        <taxon>Dimargaritaceae</taxon>
        <taxon>Dispira</taxon>
    </lineage>
</organism>
<proteinExistence type="predicted"/>
<dbReference type="InterPro" id="IPR036390">
    <property type="entry name" value="WH_DNA-bd_sf"/>
</dbReference>
<dbReference type="Gene3D" id="1.10.10.10">
    <property type="entry name" value="Winged helix-like DNA-binding domain superfamily/Winged helix DNA-binding domain"/>
    <property type="match status" value="1"/>
</dbReference>
<reference evidence="1" key="1">
    <citation type="submission" date="2022-07" db="EMBL/GenBank/DDBJ databases">
        <title>Phylogenomic reconstructions and comparative analyses of Kickxellomycotina fungi.</title>
        <authorList>
            <person name="Reynolds N.K."/>
            <person name="Stajich J.E."/>
            <person name="Barry K."/>
            <person name="Grigoriev I.V."/>
            <person name="Crous P."/>
            <person name="Smith M.E."/>
        </authorList>
    </citation>
    <scope>NUCLEOTIDE SEQUENCE</scope>
    <source>
        <strain evidence="1">RSA 1196</strain>
    </source>
</reference>
<protein>
    <submittedName>
        <fullName evidence="1">Uncharacterized protein</fullName>
    </submittedName>
</protein>
<dbReference type="OrthoDB" id="613763at2759"/>
<dbReference type="InterPro" id="IPR036388">
    <property type="entry name" value="WH-like_DNA-bd_sf"/>
</dbReference>
<accession>A0A9W8AVG3</accession>
<evidence type="ECO:0000313" key="2">
    <source>
        <dbReference type="Proteomes" id="UP001150925"/>
    </source>
</evidence>
<dbReference type="FunFam" id="1.10.10.10:FF:000237">
    <property type="entry name" value="DNA-directed RNA polymerase III subunit RPC6"/>
    <property type="match status" value="1"/>
</dbReference>
<name>A0A9W8AVG3_9FUNG</name>
<dbReference type="Pfam" id="PF05158">
    <property type="entry name" value="RNA_pol_Rpc34"/>
    <property type="match status" value="1"/>
</dbReference>
<dbReference type="EMBL" id="JANBPY010000063">
    <property type="protein sequence ID" value="KAJ1969395.1"/>
    <property type="molecule type" value="Genomic_DNA"/>
</dbReference>
<comment type="caution">
    <text evidence="1">The sequence shown here is derived from an EMBL/GenBank/DDBJ whole genome shotgun (WGS) entry which is preliminary data.</text>
</comment>
<dbReference type="AlphaFoldDB" id="A0A9W8AVG3"/>
<gene>
    <name evidence="1" type="ORF">IWQ62_000648</name>
</gene>
<dbReference type="GO" id="GO:0005666">
    <property type="term" value="C:RNA polymerase III complex"/>
    <property type="evidence" value="ECO:0007669"/>
    <property type="project" value="InterPro"/>
</dbReference>
<sequence length="73" mass="8133">MSALSTKENQFLKLARMHPEGLTDSIIETELPHFELDDVVNVANSLSSKSLIQLMRQGTGIVYKAKTDDEAKK</sequence>
<dbReference type="GO" id="GO:0006383">
    <property type="term" value="P:transcription by RNA polymerase III"/>
    <property type="evidence" value="ECO:0007669"/>
    <property type="project" value="InterPro"/>
</dbReference>